<sequence>MFKRQTLHPYILCLVVLCAVNVVLHIIYLQLPAHYDEVNYFNGVLAVKGNNLNPFVSFWGYKPPLLIWSASVLFALFSPNLAWGRIIILFFSSLLLVFQFLLARRLFGNLVALSSAFLLFFTPLYFAQSFVFQDALPVTALSILQLYFFFVQKPSLYIIAGSAAVLTKETAVFLPVFLFSHELIRAFHKRKKDNHSLTCWVLSRLYLLVPLVVFTLWMMGNKIWLGWYLWPYNVSLFSVSNLIARVLSNEVFDVINWVYPGIAFWIILSVVVSSSLSIILNRRGVERDQRSSILLLVVLYVFYFLYHLSGPQLSRYYFITYPFVLMLFSFFLSRIILSSQIYMTIVVVLGFVFSLTNYWSLNYENSYGAGDSDLRLFSQIRYEKKTISFLERNYFNAFILADWPLNHYWETPLFGYVRNNNRGDKLDCNDGPISFQILLNKYRKVLLVTYKKTEEITCIPSNKLLLITTYKSQDDRQVADEIRVFQVVP</sequence>
<dbReference type="EMBL" id="MFZI01000084">
    <property type="protein sequence ID" value="OGK17558.1"/>
    <property type="molecule type" value="Genomic_DNA"/>
</dbReference>
<proteinExistence type="predicted"/>
<dbReference type="PANTHER" id="PTHR33908:SF11">
    <property type="entry name" value="MEMBRANE PROTEIN"/>
    <property type="match status" value="1"/>
</dbReference>
<organism evidence="10 11">
    <name type="scientific">Candidatus Roizmanbacteria bacterium RIFCSPHIGHO2_01_FULL_39_8</name>
    <dbReference type="NCBI Taxonomy" id="1802033"/>
    <lineage>
        <taxon>Bacteria</taxon>
        <taxon>Candidatus Roizmaniibacteriota</taxon>
    </lineage>
</organism>
<dbReference type="Pfam" id="PF13231">
    <property type="entry name" value="PMT_2"/>
    <property type="match status" value="1"/>
</dbReference>
<evidence type="ECO:0000256" key="3">
    <source>
        <dbReference type="ARBA" id="ARBA00022676"/>
    </source>
</evidence>
<feature type="transmembrane region" description="Helical" evidence="8">
    <location>
        <begin position="292"/>
        <end position="309"/>
    </location>
</feature>
<dbReference type="AlphaFoldDB" id="A0A1F7GF43"/>
<keyword evidence="4" id="KW-0808">Transferase</keyword>
<reference evidence="10 11" key="1">
    <citation type="journal article" date="2016" name="Nat. Commun.">
        <title>Thousands of microbial genomes shed light on interconnected biogeochemical processes in an aquifer system.</title>
        <authorList>
            <person name="Anantharaman K."/>
            <person name="Brown C.T."/>
            <person name="Hug L.A."/>
            <person name="Sharon I."/>
            <person name="Castelle C.J."/>
            <person name="Probst A.J."/>
            <person name="Thomas B.C."/>
            <person name="Singh A."/>
            <person name="Wilkins M.J."/>
            <person name="Karaoz U."/>
            <person name="Brodie E.L."/>
            <person name="Williams K.H."/>
            <person name="Hubbard S.S."/>
            <person name="Banfield J.F."/>
        </authorList>
    </citation>
    <scope>NUCLEOTIDE SEQUENCE [LARGE SCALE GENOMIC DNA]</scope>
</reference>
<comment type="subcellular location">
    <subcellularLocation>
        <location evidence="1">Cell membrane</location>
        <topology evidence="1">Multi-pass membrane protein</topology>
    </subcellularLocation>
</comment>
<keyword evidence="5 8" id="KW-0812">Transmembrane</keyword>
<comment type="caution">
    <text evidence="10">The sequence shown here is derived from an EMBL/GenBank/DDBJ whole genome shotgun (WGS) entry which is preliminary data.</text>
</comment>
<name>A0A1F7GF43_9BACT</name>
<evidence type="ECO:0000256" key="2">
    <source>
        <dbReference type="ARBA" id="ARBA00022475"/>
    </source>
</evidence>
<dbReference type="GO" id="GO:0016763">
    <property type="term" value="F:pentosyltransferase activity"/>
    <property type="evidence" value="ECO:0007669"/>
    <property type="project" value="TreeGrafter"/>
</dbReference>
<evidence type="ECO:0000256" key="8">
    <source>
        <dbReference type="SAM" id="Phobius"/>
    </source>
</evidence>
<evidence type="ECO:0000256" key="6">
    <source>
        <dbReference type="ARBA" id="ARBA00022989"/>
    </source>
</evidence>
<feature type="transmembrane region" description="Helical" evidence="8">
    <location>
        <begin position="341"/>
        <end position="359"/>
    </location>
</feature>
<feature type="transmembrane region" description="Helical" evidence="8">
    <location>
        <begin position="7"/>
        <end position="31"/>
    </location>
</feature>
<keyword evidence="6 8" id="KW-1133">Transmembrane helix</keyword>
<keyword evidence="3" id="KW-0328">Glycosyltransferase</keyword>
<dbReference type="GO" id="GO:0009103">
    <property type="term" value="P:lipopolysaccharide biosynthetic process"/>
    <property type="evidence" value="ECO:0007669"/>
    <property type="project" value="UniProtKB-ARBA"/>
</dbReference>
<dbReference type="PANTHER" id="PTHR33908">
    <property type="entry name" value="MANNOSYLTRANSFERASE YKCB-RELATED"/>
    <property type="match status" value="1"/>
</dbReference>
<dbReference type="InterPro" id="IPR050297">
    <property type="entry name" value="LipidA_mod_glycosyltrf_83"/>
</dbReference>
<dbReference type="Proteomes" id="UP000177026">
    <property type="component" value="Unassembled WGS sequence"/>
</dbReference>
<evidence type="ECO:0000256" key="5">
    <source>
        <dbReference type="ARBA" id="ARBA00022692"/>
    </source>
</evidence>
<dbReference type="InterPro" id="IPR038731">
    <property type="entry name" value="RgtA/B/C-like"/>
</dbReference>
<feature type="transmembrane region" description="Helical" evidence="8">
    <location>
        <begin position="107"/>
        <end position="127"/>
    </location>
</feature>
<keyword evidence="7 8" id="KW-0472">Membrane</keyword>
<feature type="transmembrane region" description="Helical" evidence="8">
    <location>
        <begin position="201"/>
        <end position="220"/>
    </location>
</feature>
<gene>
    <name evidence="10" type="ORF">A2866_05205</name>
</gene>
<accession>A0A1F7GF43</accession>
<evidence type="ECO:0000313" key="10">
    <source>
        <dbReference type="EMBL" id="OGK17558.1"/>
    </source>
</evidence>
<feature type="transmembrane region" description="Helical" evidence="8">
    <location>
        <begin position="315"/>
        <end position="332"/>
    </location>
</feature>
<keyword evidence="2" id="KW-1003">Cell membrane</keyword>
<feature type="transmembrane region" description="Helical" evidence="8">
    <location>
        <begin position="257"/>
        <end position="280"/>
    </location>
</feature>
<protein>
    <recommendedName>
        <fullName evidence="9">Glycosyltransferase RgtA/B/C/D-like domain-containing protein</fullName>
    </recommendedName>
</protein>
<feature type="transmembrane region" description="Helical" evidence="8">
    <location>
        <begin position="156"/>
        <end position="180"/>
    </location>
</feature>
<evidence type="ECO:0000256" key="7">
    <source>
        <dbReference type="ARBA" id="ARBA00023136"/>
    </source>
</evidence>
<dbReference type="GO" id="GO:0005886">
    <property type="term" value="C:plasma membrane"/>
    <property type="evidence" value="ECO:0007669"/>
    <property type="project" value="UniProtKB-SubCell"/>
</dbReference>
<evidence type="ECO:0000259" key="9">
    <source>
        <dbReference type="Pfam" id="PF13231"/>
    </source>
</evidence>
<evidence type="ECO:0000256" key="1">
    <source>
        <dbReference type="ARBA" id="ARBA00004651"/>
    </source>
</evidence>
<evidence type="ECO:0000313" key="11">
    <source>
        <dbReference type="Proteomes" id="UP000177026"/>
    </source>
</evidence>
<evidence type="ECO:0000256" key="4">
    <source>
        <dbReference type="ARBA" id="ARBA00022679"/>
    </source>
</evidence>
<feature type="transmembrane region" description="Helical" evidence="8">
    <location>
        <begin position="82"/>
        <end position="101"/>
    </location>
</feature>
<feature type="domain" description="Glycosyltransferase RgtA/B/C/D-like" evidence="9">
    <location>
        <begin position="62"/>
        <end position="190"/>
    </location>
</feature>